<name>A0A1V5ZIM8_9BACT</name>
<evidence type="ECO:0000313" key="1">
    <source>
        <dbReference type="EMBL" id="OQB39956.1"/>
    </source>
</evidence>
<accession>A0A1V5ZIM8</accession>
<protein>
    <submittedName>
        <fullName evidence="1">Uncharacterized protein</fullName>
    </submittedName>
</protein>
<gene>
    <name evidence="1" type="ORF">BWY04_01487</name>
</gene>
<dbReference type="EMBL" id="MWDB01000064">
    <property type="protein sequence ID" value="OQB39956.1"/>
    <property type="molecule type" value="Genomic_DNA"/>
</dbReference>
<proteinExistence type="predicted"/>
<reference evidence="1" key="1">
    <citation type="submission" date="2017-02" db="EMBL/GenBank/DDBJ databases">
        <title>Delving into the versatile metabolic prowess of the omnipresent phylum Bacteroidetes.</title>
        <authorList>
            <person name="Nobu M.K."/>
            <person name="Mei R."/>
            <person name="Narihiro T."/>
            <person name="Kuroda K."/>
            <person name="Liu W.-T."/>
        </authorList>
    </citation>
    <scope>NUCLEOTIDE SEQUENCE</scope>
    <source>
        <strain evidence="1">ADurb.Bin160</strain>
    </source>
</reference>
<dbReference type="Proteomes" id="UP000485621">
    <property type="component" value="Unassembled WGS sequence"/>
</dbReference>
<organism evidence="1">
    <name type="scientific">candidate division CPR1 bacterium ADurb.Bin160</name>
    <dbReference type="NCBI Taxonomy" id="1852826"/>
    <lineage>
        <taxon>Bacteria</taxon>
        <taxon>candidate division CPR1</taxon>
    </lineage>
</organism>
<dbReference type="AlphaFoldDB" id="A0A1V5ZIM8"/>
<sequence>MNRADELMSRLNKISSRNKVEKQTQQELLDVFLNSKNSEHIDKVTETIKESREKQGNVNRVNVIDLSSTISFDSS</sequence>
<comment type="caution">
    <text evidence="1">The sequence shown here is derived from an EMBL/GenBank/DDBJ whole genome shotgun (WGS) entry which is preliminary data.</text>
</comment>